<dbReference type="GO" id="GO:0003827">
    <property type="term" value="F:alpha-1,3-mannosylglycoprotein 2-beta-N-acetylglucosaminyltransferase activity"/>
    <property type="evidence" value="ECO:0007669"/>
    <property type="project" value="UniProtKB-UniRule"/>
</dbReference>
<evidence type="ECO:0000256" key="19">
    <source>
        <dbReference type="ARBA" id="ARBA00049421"/>
    </source>
</evidence>
<evidence type="ECO:0000256" key="21">
    <source>
        <dbReference type="RuleBase" id="RU368119"/>
    </source>
</evidence>
<evidence type="ECO:0000256" key="9">
    <source>
        <dbReference type="ARBA" id="ARBA00022723"/>
    </source>
</evidence>
<evidence type="ECO:0000256" key="6">
    <source>
        <dbReference type="ARBA" id="ARBA00022676"/>
    </source>
</evidence>
<evidence type="ECO:0000256" key="17">
    <source>
        <dbReference type="ARBA" id="ARBA00038949"/>
    </source>
</evidence>
<gene>
    <name evidence="22" type="primary">MGAT1</name>
</gene>
<keyword evidence="7" id="KW-0808">Transferase</keyword>
<dbReference type="InterPro" id="IPR052261">
    <property type="entry name" value="Glycosyltransferase_13"/>
</dbReference>
<keyword evidence="8 21" id="KW-0812">Transmembrane</keyword>
<keyword evidence="11 21" id="KW-1133">Transmembrane helix</keyword>
<comment type="cofactor">
    <cofactor evidence="21">
        <name>Mn(2+)</name>
        <dbReference type="ChEBI" id="CHEBI:29035"/>
    </cofactor>
    <text evidence="21">The cofactor is mostly bound to the substrate.</text>
</comment>
<keyword evidence="10 21" id="KW-0735">Signal-anchor</keyword>
<dbReference type="PANTHER" id="PTHR10468:SF0">
    <property type="entry name" value="ALPHA-1,3-MANNOSYL-GLYCOPROTEIN 2-BETA-N-ACETYLGLUCOSAMINYLTRANSFERASE"/>
    <property type="match status" value="1"/>
</dbReference>
<comment type="similarity">
    <text evidence="4 21">Belongs to the glycosyltransferase 13 family.</text>
</comment>
<dbReference type="EC" id="2.4.1.101" evidence="17 21"/>
<keyword evidence="9 21" id="KW-0479">Metal-binding</keyword>
<organism evidence="22 23">
    <name type="scientific">Leptobrachium leishanense</name>
    <name type="common">Leishan spiny toad</name>
    <dbReference type="NCBI Taxonomy" id="445787"/>
    <lineage>
        <taxon>Eukaryota</taxon>
        <taxon>Metazoa</taxon>
        <taxon>Chordata</taxon>
        <taxon>Craniata</taxon>
        <taxon>Vertebrata</taxon>
        <taxon>Euteleostomi</taxon>
        <taxon>Amphibia</taxon>
        <taxon>Batrachia</taxon>
        <taxon>Anura</taxon>
        <taxon>Pelobatoidea</taxon>
        <taxon>Megophryidae</taxon>
        <taxon>Leptobrachium</taxon>
    </lineage>
</organism>
<evidence type="ECO:0000256" key="7">
    <source>
        <dbReference type="ARBA" id="ARBA00022679"/>
    </source>
</evidence>
<evidence type="ECO:0000256" key="5">
    <source>
        <dbReference type="ARBA" id="ARBA00022490"/>
    </source>
</evidence>
<sequence length="448" mass="50824">MPRKVSVAAWGAALFISWNAILLLYLMSRPKGPDPSDLTAHLIQLTEDAEAELEKQKELLQQIRYYSGLLNANQPRPPGVHGGAVPPKVANVSILSPPSPVGTALLPVIPILVIACDRPSVRRCLDSLLKTRPSADLFPIIVSQDCGHEETSRVIDSYGDAVKHIKQPDLSQLPVPAEHRKFQGYYKISRHYRWALNQIFRTMSYKAAIVVEDDLEVAPDFFDYFQASYNLLLKDPTLWCISAWNDNGKEALVDVGGSSILHRSDFFPGLGWLLLQELWEELEPKWPAAFWDDWIRRPEQRLDRACIRPELPRTRTFGRKGVSQGQFFDQHLKFIKLNQDPVEFTKNDLSYLLKEKYDPVFLEQVYGAPKARPEEVLQGKVSGGRTVRVEYSNRDTFKAMARSFGVMDDLKSGVARAAYMGVVSFTHRGRRVFLAPPKDWAGYDPSWT</sequence>
<evidence type="ECO:0000256" key="3">
    <source>
        <dbReference type="ARBA" id="ARBA00004922"/>
    </source>
</evidence>
<evidence type="ECO:0000313" key="23">
    <source>
        <dbReference type="Proteomes" id="UP000694569"/>
    </source>
</evidence>
<comment type="catalytic activity">
    <reaction evidence="19 21">
        <text>N(4)-(alpha-D-Man-(1-&gt;3)-[alpha-D-Man-(1-&gt;3)-[alpha-D-Man-(1-&gt;6)]-alpha-D-Man-(1-&gt;6)]-beta-D-Man-(1-&gt;4)-beta-D-GlcNAc-(1-&gt;4)-beta-D-GlcNAc)-L-asparaginyl-[protein] (N-glucan mannose isomer 5A1,2) + UDP-N-acetyl-alpha-D-glucosamine = N(4)-{beta-D-GlcNAc-(1-&gt;2)-alpha-D-Man-(1-&gt;3)-[alpha-D-Man-(1-&gt;3)-[alpha-D-Man-(1-&gt;6)]-alpha-D-Man-(1-&gt;6)]-beta-D-Man-(1-&gt;4)-beta-D-GlcNAc-(1-&gt;4)-beta-D-GlcNAc}-L-asparaginyl-[protein] + UDP + H(+)</text>
        <dbReference type="Rhea" id="RHEA:11456"/>
        <dbReference type="Rhea" id="RHEA-COMP:14367"/>
        <dbReference type="Rhea" id="RHEA-COMP:14368"/>
        <dbReference type="ChEBI" id="CHEBI:15378"/>
        <dbReference type="ChEBI" id="CHEBI:57705"/>
        <dbReference type="ChEBI" id="CHEBI:58223"/>
        <dbReference type="ChEBI" id="CHEBI:59087"/>
        <dbReference type="ChEBI" id="CHEBI:60625"/>
        <dbReference type="EC" id="2.4.1.101"/>
    </reaction>
</comment>
<dbReference type="InterPro" id="IPR029044">
    <property type="entry name" value="Nucleotide-diphossugar_trans"/>
</dbReference>
<evidence type="ECO:0000256" key="12">
    <source>
        <dbReference type="ARBA" id="ARBA00023034"/>
    </source>
</evidence>
<keyword evidence="12 21" id="KW-0333">Golgi apparatus</keyword>
<dbReference type="FunFam" id="3.90.550.10:FF:000055">
    <property type="entry name" value="Alpha-1,3-mannosyl-glycoprotein 2-beta-N-acetylglucosaminyltransferase"/>
    <property type="match status" value="1"/>
</dbReference>
<name>A0A8C5PQC3_9ANUR</name>
<evidence type="ECO:0000256" key="16">
    <source>
        <dbReference type="ARBA" id="ARBA00037706"/>
    </source>
</evidence>
<comment type="function">
    <text evidence="16 21">Initiates complex N-linked carbohydrate formation. Essential for the conversion of high-mannose to hybrid and complex N-glycans.</text>
</comment>
<evidence type="ECO:0000256" key="15">
    <source>
        <dbReference type="ARBA" id="ARBA00023211"/>
    </source>
</evidence>
<evidence type="ECO:0000256" key="13">
    <source>
        <dbReference type="ARBA" id="ARBA00023136"/>
    </source>
</evidence>
<evidence type="ECO:0000313" key="22">
    <source>
        <dbReference type="Ensembl" id="ENSLLEP00000025936.1"/>
    </source>
</evidence>
<dbReference type="OrthoDB" id="440755at2759"/>
<feature type="transmembrane region" description="Helical" evidence="21">
    <location>
        <begin position="7"/>
        <end position="27"/>
    </location>
</feature>
<keyword evidence="14" id="KW-1015">Disulfide bond</keyword>
<accession>A0A8C5PQC3</accession>
<dbReference type="CDD" id="cd02514">
    <property type="entry name" value="GT13_GLCNAC-TI"/>
    <property type="match status" value="1"/>
</dbReference>
<proteinExistence type="inferred from homology"/>
<dbReference type="UniPathway" id="UPA00378"/>
<keyword evidence="6 21" id="KW-0328">Glycosyltransferase</keyword>
<evidence type="ECO:0000256" key="18">
    <source>
        <dbReference type="ARBA" id="ARBA00041712"/>
    </source>
</evidence>
<dbReference type="Gene3D" id="3.10.180.20">
    <property type="entry name" value="N-Acetylglucosaminyltransferase I, Domain 2"/>
    <property type="match status" value="1"/>
</dbReference>
<dbReference type="PANTHER" id="PTHR10468">
    <property type="entry name" value="PROTEIN O-LINKED-MANNOSE BETA-1,2-N-ACETYLGLUCOSAMINYLTRANSFERASE 1/ALPHA-1,3-MANNOSYL-GLYCOPROTEIN 2-BETA-N-ACETYLGLUCOSAMINYLTRANSFERASE"/>
    <property type="match status" value="1"/>
</dbReference>
<dbReference type="Pfam" id="PF03071">
    <property type="entry name" value="GNT-I"/>
    <property type="match status" value="1"/>
</dbReference>
<evidence type="ECO:0000256" key="10">
    <source>
        <dbReference type="ARBA" id="ARBA00022968"/>
    </source>
</evidence>
<dbReference type="InterPro" id="IPR004139">
    <property type="entry name" value="Glyco_trans_13"/>
</dbReference>
<dbReference type="Proteomes" id="UP000694569">
    <property type="component" value="Unplaced"/>
</dbReference>
<dbReference type="AlphaFoldDB" id="A0A8C5PQC3"/>
<protein>
    <recommendedName>
        <fullName evidence="20 21">Alpha-1,3-mannosyl-glycoprotein 2-beta-N-acetylglucosaminyltransferase</fullName>
        <shortName evidence="21">GNT-I</shortName>
        <shortName evidence="21">GlcNAc-T I</shortName>
        <ecNumber evidence="17 21">2.4.1.101</ecNumber>
    </recommendedName>
    <alternativeName>
        <fullName evidence="18 21">N-glycosyl-oligosaccharide-glycoprotein N-acetylglucosaminyltransferase I</fullName>
    </alternativeName>
</protein>
<keyword evidence="13 21" id="KW-0472">Membrane</keyword>
<dbReference type="GO" id="GO:0030145">
    <property type="term" value="F:manganese ion binding"/>
    <property type="evidence" value="ECO:0007669"/>
    <property type="project" value="UniProtKB-UniRule"/>
</dbReference>
<evidence type="ECO:0000256" key="14">
    <source>
        <dbReference type="ARBA" id="ARBA00023157"/>
    </source>
</evidence>
<dbReference type="FunFam" id="3.10.180.20:FF:000001">
    <property type="entry name" value="alpha-1,3-mannosyl-glycoprotein 2-beta-N-acetylglucosaminyltransferase"/>
    <property type="match status" value="1"/>
</dbReference>
<dbReference type="GO" id="GO:0000139">
    <property type="term" value="C:Golgi membrane"/>
    <property type="evidence" value="ECO:0007669"/>
    <property type="project" value="UniProtKB-SubCell"/>
</dbReference>
<evidence type="ECO:0000256" key="2">
    <source>
        <dbReference type="ARBA" id="ARBA00004556"/>
    </source>
</evidence>
<keyword evidence="23" id="KW-1185">Reference proteome</keyword>
<evidence type="ECO:0000256" key="11">
    <source>
        <dbReference type="ARBA" id="ARBA00022989"/>
    </source>
</evidence>
<dbReference type="Ensembl" id="ENSLLET00000026927.1">
    <property type="protein sequence ID" value="ENSLLEP00000025936.1"/>
    <property type="gene ID" value="ENSLLEG00000016406.1"/>
</dbReference>
<dbReference type="SUPFAM" id="SSF53448">
    <property type="entry name" value="Nucleotide-diphospho-sugar transferases"/>
    <property type="match status" value="1"/>
</dbReference>
<comment type="subcellular location">
    <subcellularLocation>
        <location evidence="2">Cytoplasm</location>
        <location evidence="2">Perinuclear region</location>
    </subcellularLocation>
    <subcellularLocation>
        <location evidence="1 21">Golgi apparatus membrane</location>
        <topology evidence="1 21">Single-pass type II membrane protein</topology>
    </subcellularLocation>
</comment>
<evidence type="ECO:0000256" key="20">
    <source>
        <dbReference type="ARBA" id="ARBA00069743"/>
    </source>
</evidence>
<evidence type="ECO:0000256" key="4">
    <source>
        <dbReference type="ARBA" id="ARBA00006492"/>
    </source>
</evidence>
<comment type="pathway">
    <text evidence="3 21">Protein modification; protein glycosylation.</text>
</comment>
<evidence type="ECO:0000256" key="1">
    <source>
        <dbReference type="ARBA" id="ARBA00004323"/>
    </source>
</evidence>
<keyword evidence="15 21" id="KW-0464">Manganese</keyword>
<dbReference type="GeneTree" id="ENSGT00530000063632"/>
<dbReference type="Gene3D" id="3.90.550.10">
    <property type="entry name" value="Spore Coat Polysaccharide Biosynthesis Protein SpsA, Chain A"/>
    <property type="match status" value="1"/>
</dbReference>
<dbReference type="GO" id="GO:0048471">
    <property type="term" value="C:perinuclear region of cytoplasm"/>
    <property type="evidence" value="ECO:0007669"/>
    <property type="project" value="UniProtKB-SubCell"/>
</dbReference>
<keyword evidence="5" id="KW-0963">Cytoplasm</keyword>
<evidence type="ECO:0000256" key="8">
    <source>
        <dbReference type="ARBA" id="ARBA00022692"/>
    </source>
</evidence>
<reference evidence="22" key="2">
    <citation type="submission" date="2025-09" db="UniProtKB">
        <authorList>
            <consortium name="Ensembl"/>
        </authorList>
    </citation>
    <scope>IDENTIFICATION</scope>
</reference>
<reference evidence="22" key="1">
    <citation type="submission" date="2025-08" db="UniProtKB">
        <authorList>
            <consortium name="Ensembl"/>
        </authorList>
    </citation>
    <scope>IDENTIFICATION</scope>
</reference>
<dbReference type="GO" id="GO:0006487">
    <property type="term" value="P:protein N-linked glycosylation"/>
    <property type="evidence" value="ECO:0007669"/>
    <property type="project" value="TreeGrafter"/>
</dbReference>